<dbReference type="GO" id="GO:0003677">
    <property type="term" value="F:DNA binding"/>
    <property type="evidence" value="ECO:0007669"/>
    <property type="project" value="InterPro"/>
</dbReference>
<feature type="domain" description="HTH luxR-type" evidence="1">
    <location>
        <begin position="229"/>
        <end position="294"/>
    </location>
</feature>
<dbReference type="InterPro" id="IPR036388">
    <property type="entry name" value="WH-like_DNA-bd_sf"/>
</dbReference>
<dbReference type="Pfam" id="PF00196">
    <property type="entry name" value="GerE"/>
    <property type="match status" value="1"/>
</dbReference>
<dbReference type="RefSeq" id="WP_035866015.1">
    <property type="nucleotide sequence ID" value="NZ_KK853997.1"/>
</dbReference>
<evidence type="ECO:0000313" key="2">
    <source>
        <dbReference type="EMBL" id="KDN83495.1"/>
    </source>
</evidence>
<gene>
    <name evidence="2" type="ORF">KCH_49770</name>
</gene>
<dbReference type="GO" id="GO:0006355">
    <property type="term" value="P:regulation of DNA-templated transcription"/>
    <property type="evidence" value="ECO:0007669"/>
    <property type="project" value="InterPro"/>
</dbReference>
<dbReference type="InterPro" id="IPR000792">
    <property type="entry name" value="Tscrpt_reg_LuxR_C"/>
</dbReference>
<accession>A0A066YZY5</accession>
<evidence type="ECO:0000259" key="1">
    <source>
        <dbReference type="PROSITE" id="PS50043"/>
    </source>
</evidence>
<reference evidence="2 3" key="1">
    <citation type="submission" date="2014-05" db="EMBL/GenBank/DDBJ databases">
        <title>Draft Genome Sequence of Kitasatospora cheerisanensis KCTC 2395.</title>
        <authorList>
            <person name="Nam D.H."/>
        </authorList>
    </citation>
    <scope>NUCLEOTIDE SEQUENCE [LARGE SCALE GENOMIC DNA]</scope>
    <source>
        <strain evidence="2 3">KCTC 2395</strain>
    </source>
</reference>
<dbReference type="PATRIC" id="fig|1348663.4.peg.4812"/>
<sequence>MTCIQPGPALDSLIALRLAAPDPLRPGHYTALDATAAALQMQLHLQNLGGRYLAQAAAVVGEMGDLIGAYQLARPAAGAGAIEYITGLDVIQDRLTPLLEGCRESLFTAQPNGARPAAQLALSYQRDLAVLQRGVQMRTVYHCSVRQHEPTARWAATVSVHGAEVRTVTSRGYPRTVIIDSRVAITTVLTPWEGDGPEPDRALLITDEGVVRALSSVFGLLWDAAQPWDGTLLVEVTPTQKAILAGLAAGHGAEQIGRVLGVTRRTVTNHLEPIRQALNIESIPQLTYWWGRNEDNYQHVTAAG</sequence>
<dbReference type="Proteomes" id="UP000027178">
    <property type="component" value="Unassembled WGS sequence"/>
</dbReference>
<evidence type="ECO:0000313" key="3">
    <source>
        <dbReference type="Proteomes" id="UP000027178"/>
    </source>
</evidence>
<dbReference type="SMART" id="SM00421">
    <property type="entry name" value="HTH_LUXR"/>
    <property type="match status" value="1"/>
</dbReference>
<dbReference type="eggNOG" id="COG2197">
    <property type="taxonomic scope" value="Bacteria"/>
</dbReference>
<dbReference type="AlphaFoldDB" id="A0A066YZY5"/>
<dbReference type="PANTHER" id="PTHR34293:SF1">
    <property type="entry name" value="HTH-TYPE TRANSCRIPTIONAL REGULATOR TRMBL2"/>
    <property type="match status" value="1"/>
</dbReference>
<comment type="caution">
    <text evidence="2">The sequence shown here is derived from an EMBL/GenBank/DDBJ whole genome shotgun (WGS) entry which is preliminary data.</text>
</comment>
<organism evidence="2 3">
    <name type="scientific">Kitasatospora cheerisanensis KCTC 2395</name>
    <dbReference type="NCBI Taxonomy" id="1348663"/>
    <lineage>
        <taxon>Bacteria</taxon>
        <taxon>Bacillati</taxon>
        <taxon>Actinomycetota</taxon>
        <taxon>Actinomycetes</taxon>
        <taxon>Kitasatosporales</taxon>
        <taxon>Streptomycetaceae</taxon>
        <taxon>Kitasatospora</taxon>
    </lineage>
</organism>
<dbReference type="SUPFAM" id="SSF46894">
    <property type="entry name" value="C-terminal effector domain of the bipartite response regulators"/>
    <property type="match status" value="1"/>
</dbReference>
<dbReference type="PANTHER" id="PTHR34293">
    <property type="entry name" value="HTH-TYPE TRANSCRIPTIONAL REGULATOR TRMBL2"/>
    <property type="match status" value="1"/>
</dbReference>
<dbReference type="EMBL" id="JNBY01000095">
    <property type="protein sequence ID" value="KDN83495.1"/>
    <property type="molecule type" value="Genomic_DNA"/>
</dbReference>
<dbReference type="InterPro" id="IPR051797">
    <property type="entry name" value="TrmB-like"/>
</dbReference>
<dbReference type="Gene3D" id="1.10.10.10">
    <property type="entry name" value="Winged helix-like DNA-binding domain superfamily/Winged helix DNA-binding domain"/>
    <property type="match status" value="1"/>
</dbReference>
<keyword evidence="3" id="KW-1185">Reference proteome</keyword>
<proteinExistence type="predicted"/>
<name>A0A066YZY5_9ACTN</name>
<dbReference type="PROSITE" id="PS50043">
    <property type="entry name" value="HTH_LUXR_2"/>
    <property type="match status" value="1"/>
</dbReference>
<dbReference type="HOGENOM" id="CLU_056943_0_0_11"/>
<protein>
    <recommendedName>
        <fullName evidence="1">HTH luxR-type domain-containing protein</fullName>
    </recommendedName>
</protein>
<dbReference type="InterPro" id="IPR016032">
    <property type="entry name" value="Sig_transdc_resp-reg_C-effctor"/>
</dbReference>